<dbReference type="InterPro" id="IPR041698">
    <property type="entry name" value="Methyltransf_25"/>
</dbReference>
<dbReference type="PANTHER" id="PTHR43861">
    <property type="entry name" value="TRANS-ACONITATE 2-METHYLTRANSFERASE-RELATED"/>
    <property type="match status" value="1"/>
</dbReference>
<dbReference type="SUPFAM" id="SSF53335">
    <property type="entry name" value="S-adenosyl-L-methionine-dependent methyltransferases"/>
    <property type="match status" value="1"/>
</dbReference>
<accession>A0A512BAM7</accession>
<reference evidence="3 4" key="1">
    <citation type="submission" date="2019-07" db="EMBL/GenBank/DDBJ databases">
        <title>Whole genome shotgun sequence of Segetibacter aerophilus NBRC 106135.</title>
        <authorList>
            <person name="Hosoyama A."/>
            <person name="Uohara A."/>
            <person name="Ohji S."/>
            <person name="Ichikawa N."/>
        </authorList>
    </citation>
    <scope>NUCLEOTIDE SEQUENCE [LARGE SCALE GENOMIC DNA]</scope>
    <source>
        <strain evidence="3 4">NBRC 106135</strain>
    </source>
</reference>
<dbReference type="GO" id="GO:0016740">
    <property type="term" value="F:transferase activity"/>
    <property type="evidence" value="ECO:0007669"/>
    <property type="project" value="UniProtKB-KW"/>
</dbReference>
<organism evidence="3 4">
    <name type="scientific">Segetibacter aerophilus</name>
    <dbReference type="NCBI Taxonomy" id="670293"/>
    <lineage>
        <taxon>Bacteria</taxon>
        <taxon>Pseudomonadati</taxon>
        <taxon>Bacteroidota</taxon>
        <taxon>Chitinophagia</taxon>
        <taxon>Chitinophagales</taxon>
        <taxon>Chitinophagaceae</taxon>
        <taxon>Segetibacter</taxon>
    </lineage>
</organism>
<dbReference type="Pfam" id="PF13649">
    <property type="entry name" value="Methyltransf_25"/>
    <property type="match status" value="1"/>
</dbReference>
<protein>
    <recommendedName>
        <fullName evidence="2">Methyltransferase domain-containing protein</fullName>
    </recommendedName>
</protein>
<keyword evidence="1" id="KW-0808">Transferase</keyword>
<feature type="domain" description="Methyltransferase" evidence="2">
    <location>
        <begin position="68"/>
        <end position="164"/>
    </location>
</feature>
<evidence type="ECO:0000259" key="2">
    <source>
        <dbReference type="Pfam" id="PF13649"/>
    </source>
</evidence>
<gene>
    <name evidence="3" type="ORF">SAE01_15120</name>
</gene>
<dbReference type="EMBL" id="BJYT01000005">
    <property type="protein sequence ID" value="GEO09016.1"/>
    <property type="molecule type" value="Genomic_DNA"/>
</dbReference>
<comment type="caution">
    <text evidence="3">The sequence shown here is derived from an EMBL/GenBank/DDBJ whole genome shotgun (WGS) entry which is preliminary data.</text>
</comment>
<dbReference type="CDD" id="cd02440">
    <property type="entry name" value="AdoMet_MTases"/>
    <property type="match status" value="1"/>
</dbReference>
<dbReference type="InterPro" id="IPR029063">
    <property type="entry name" value="SAM-dependent_MTases_sf"/>
</dbReference>
<evidence type="ECO:0000256" key="1">
    <source>
        <dbReference type="ARBA" id="ARBA00022679"/>
    </source>
</evidence>
<proteinExistence type="predicted"/>
<dbReference type="RefSeq" id="WP_170234106.1">
    <property type="nucleotide sequence ID" value="NZ_BJYT01000005.1"/>
</dbReference>
<sequence>MENSATWNESQIKNEQFYNDVYSRVNIESVLNKIKNKDTFLDNAVRTYTSFAGFYHGNFKNEIAGKKVLELGCGDCVNVALMAAFGANVTANDISAQSGRIIEELNRQYPFRHPIKFIYGDFLLAEIPPESFDIVAGKNFVHHLTHEQELEFTKKIVNVLKPEGVVRYFEPAENNKLLDTLRWIVPVPGRPSILQKRKFEEWKNKDPHPTRDNSYRSYVQIGNQFFAKTEIVPLGGIERFNRLLPQGRFNFRFRRFALRFETLLPRKFNLLIARSQTIKYSHPIKPVK</sequence>
<evidence type="ECO:0000313" key="4">
    <source>
        <dbReference type="Proteomes" id="UP000321513"/>
    </source>
</evidence>
<dbReference type="Proteomes" id="UP000321513">
    <property type="component" value="Unassembled WGS sequence"/>
</dbReference>
<dbReference type="Gene3D" id="3.40.50.150">
    <property type="entry name" value="Vaccinia Virus protein VP39"/>
    <property type="match status" value="1"/>
</dbReference>
<keyword evidence="4" id="KW-1185">Reference proteome</keyword>
<name>A0A512BAM7_9BACT</name>
<evidence type="ECO:0000313" key="3">
    <source>
        <dbReference type="EMBL" id="GEO09016.1"/>
    </source>
</evidence>
<dbReference type="AlphaFoldDB" id="A0A512BAM7"/>